<dbReference type="PATRIC" id="fig|742733.3.peg.931"/>
<accession>G5HEN4</accession>
<dbReference type="RefSeq" id="WP_007859607.1">
    <property type="nucleotide sequence ID" value="NZ_JH376420.1"/>
</dbReference>
<organism evidence="1 2">
    <name type="scientific">[Clostridium] citroniae WAL-17108</name>
    <dbReference type="NCBI Taxonomy" id="742733"/>
    <lineage>
        <taxon>Bacteria</taxon>
        <taxon>Bacillati</taxon>
        <taxon>Bacillota</taxon>
        <taxon>Clostridia</taxon>
        <taxon>Lachnospirales</taxon>
        <taxon>Lachnospiraceae</taxon>
        <taxon>Enterocloster</taxon>
    </lineage>
</organism>
<evidence type="ECO:0000313" key="2">
    <source>
        <dbReference type="Proteomes" id="UP000003763"/>
    </source>
</evidence>
<gene>
    <name evidence="1" type="ORF">HMPREF9469_00907</name>
</gene>
<dbReference type="HOGENOM" id="CLU_2933101_0_0_9"/>
<name>G5HEN4_9FIRM</name>
<dbReference type="AlphaFoldDB" id="G5HEN4"/>
<evidence type="ECO:0000313" key="1">
    <source>
        <dbReference type="EMBL" id="EHE99992.1"/>
    </source>
</evidence>
<proteinExistence type="predicted"/>
<comment type="caution">
    <text evidence="1">The sequence shown here is derived from an EMBL/GenBank/DDBJ whole genome shotgun (WGS) entry which is preliminary data.</text>
</comment>
<protein>
    <submittedName>
        <fullName evidence="1">Uncharacterized protein</fullName>
    </submittedName>
</protein>
<reference evidence="1 2" key="1">
    <citation type="submission" date="2011-08" db="EMBL/GenBank/DDBJ databases">
        <title>The Genome Sequence of Clostridium citroniae WAL-17108.</title>
        <authorList>
            <consortium name="The Broad Institute Genome Sequencing Platform"/>
            <person name="Earl A."/>
            <person name="Ward D."/>
            <person name="Feldgarden M."/>
            <person name="Gevers D."/>
            <person name="Finegold S.M."/>
            <person name="Summanen P.H."/>
            <person name="Molitoris D.R."/>
            <person name="Vaisanen M.L."/>
            <person name="Daigneault M."/>
            <person name="Allen-Vercoe E."/>
            <person name="Young S.K."/>
            <person name="Zeng Q."/>
            <person name="Gargeya S."/>
            <person name="Fitzgerald M."/>
            <person name="Haas B."/>
            <person name="Abouelleil A."/>
            <person name="Alvarado L."/>
            <person name="Arachchi H.M."/>
            <person name="Berlin A."/>
            <person name="Brown A."/>
            <person name="Chapman S.B."/>
            <person name="Chen Z."/>
            <person name="Dunbar C."/>
            <person name="Freedman E."/>
            <person name="Gearin G."/>
            <person name="Gellesch M."/>
            <person name="Goldberg J."/>
            <person name="Griggs A."/>
            <person name="Gujja S."/>
            <person name="Heiman D."/>
            <person name="Howarth C."/>
            <person name="Larson L."/>
            <person name="Lui A."/>
            <person name="MacDonald P.J.P."/>
            <person name="Montmayeur A."/>
            <person name="Murphy C."/>
            <person name="Neiman D."/>
            <person name="Pearson M."/>
            <person name="Priest M."/>
            <person name="Roberts A."/>
            <person name="Saif S."/>
            <person name="Shea T."/>
            <person name="Shenoy N."/>
            <person name="Sisk P."/>
            <person name="Stolte C."/>
            <person name="Sykes S."/>
            <person name="Wortman J."/>
            <person name="Nusbaum C."/>
            <person name="Birren B."/>
        </authorList>
    </citation>
    <scope>NUCLEOTIDE SEQUENCE [LARGE SCALE GENOMIC DNA]</scope>
    <source>
        <strain evidence="1 2">WAL-17108</strain>
    </source>
</reference>
<sequence length="60" mass="7320">MSECVREMEVAPLTLEQFEVLNKKNYMLEEENRKLKSDVRELQQVIINMCHERYSLYRPD</sequence>
<dbReference type="EMBL" id="ADLJ01000007">
    <property type="protein sequence ID" value="EHE99992.1"/>
    <property type="molecule type" value="Genomic_DNA"/>
</dbReference>
<dbReference type="Proteomes" id="UP000003763">
    <property type="component" value="Unassembled WGS sequence"/>
</dbReference>